<gene>
    <name evidence="1" type="ORF">FD755_008007</name>
</gene>
<dbReference type="Proteomes" id="UP000326062">
    <property type="component" value="Chromosome 3"/>
</dbReference>
<proteinExistence type="predicted"/>
<keyword evidence="2" id="KW-1185">Reference proteome</keyword>
<accession>A0A5J5MJ01</accession>
<evidence type="ECO:0000313" key="1">
    <source>
        <dbReference type="EMBL" id="KAB0380223.1"/>
    </source>
</evidence>
<dbReference type="EMBL" id="VCEB01000003">
    <property type="protein sequence ID" value="KAB0380223.1"/>
    <property type="molecule type" value="Genomic_DNA"/>
</dbReference>
<protein>
    <submittedName>
        <fullName evidence="1">Uncharacterized protein</fullName>
    </submittedName>
</protein>
<reference evidence="1 2" key="1">
    <citation type="submission" date="2019-06" db="EMBL/GenBank/DDBJ databases">
        <title>Discovery of a novel chromosome fission-fusion reversal in muntjac.</title>
        <authorList>
            <person name="Mudd A.B."/>
            <person name="Bredeson J.V."/>
            <person name="Baum R."/>
            <person name="Hockemeyer D."/>
            <person name="Rokhsar D.S."/>
        </authorList>
    </citation>
    <scope>NUCLEOTIDE SEQUENCE [LARGE SCALE GENOMIC DNA]</scope>
    <source>
        <strain evidence="1">UCam_UCB_Mr</strain>
        <tissue evidence="1">Fibroblast cell line</tissue>
    </source>
</reference>
<evidence type="ECO:0000313" key="2">
    <source>
        <dbReference type="Proteomes" id="UP000326062"/>
    </source>
</evidence>
<sequence length="94" mass="10389">MRQNFAAQLVQLLKRWLCDALQFSIHLIDSLSIILRCNGLARIQKAIVDQTGSRSPDSDHHLFFDASLALGSALELLLGPTADHNPIEKQLIVG</sequence>
<organism evidence="1 2">
    <name type="scientific">Muntiacus reevesi</name>
    <name type="common">Reeves' muntjac</name>
    <name type="synonym">Cervus reevesi</name>
    <dbReference type="NCBI Taxonomy" id="9886"/>
    <lineage>
        <taxon>Eukaryota</taxon>
        <taxon>Metazoa</taxon>
        <taxon>Chordata</taxon>
        <taxon>Craniata</taxon>
        <taxon>Vertebrata</taxon>
        <taxon>Euteleostomi</taxon>
        <taxon>Mammalia</taxon>
        <taxon>Eutheria</taxon>
        <taxon>Laurasiatheria</taxon>
        <taxon>Artiodactyla</taxon>
        <taxon>Ruminantia</taxon>
        <taxon>Pecora</taxon>
        <taxon>Cervidae</taxon>
        <taxon>Muntiacinae</taxon>
        <taxon>Muntiacus</taxon>
    </lineage>
</organism>
<name>A0A5J5MJ01_MUNRE</name>
<dbReference type="AlphaFoldDB" id="A0A5J5MJ01"/>
<comment type="caution">
    <text evidence="1">The sequence shown here is derived from an EMBL/GenBank/DDBJ whole genome shotgun (WGS) entry which is preliminary data.</text>
</comment>